<dbReference type="AlphaFoldDB" id="A0A1Q2MHY1"/>
<dbReference type="Gene3D" id="3.30.420.380">
    <property type="match status" value="1"/>
</dbReference>
<reference evidence="3" key="1">
    <citation type="submission" date="2017-02" db="EMBL/GenBank/DDBJ databases">
        <title>Comparative genomics and description of representatives of a novel lineage of planctomycetes thriving in anoxic sediments.</title>
        <authorList>
            <person name="Spring S."/>
            <person name="Bunk B."/>
            <person name="Sproer C."/>
        </authorList>
    </citation>
    <scope>NUCLEOTIDE SEQUENCE [LARGE SCALE GENOMIC DNA]</scope>
    <source>
        <strain evidence="3">SM-Chi-D1</strain>
    </source>
</reference>
<dbReference type="EMBL" id="CP019646">
    <property type="protein sequence ID" value="AQQ72259.1"/>
    <property type="molecule type" value="Genomic_DNA"/>
</dbReference>
<proteinExistence type="predicted"/>
<gene>
    <name evidence="2" type="ORF">SMSP2_02640</name>
</gene>
<keyword evidence="1" id="KW-0812">Transmembrane</keyword>
<sequence>MLLSEDKTEPEKNLEHNKYLGIYISKKTAVGVLVSTLTGGPVIEDVISRDLEPGQTQEDSSSQSLEHLGALLEDISSRGYTNLPVSVCIDNSLYTQYIVVSRFSDNTRIARTIGFDVEEIIGQNVDHYALTYQTLAREQAGTRLGVYLTEKSLIRGIITSFQEQGLDPVAIEPDVVCLSRIISASKCNTSGSSSPLFAAITDDSCYIMAGYDACGGYGRSFLFSHRAKGSAVRLARELKLFISLKSLEIDPDKVFITEQIPPQKIENHLDIPVANIEKITDLPEKFEYSSTDFRLRAAVSAGAALVCSNRYQPVNFRRSYMPYQGRIKVFERFIQSAMIAAAVILIAFTILGTSKYLKLKSQHNQLTEKIKTEYKLAMNGRNPRGYPILEIDREIAKLEKIKSGDTAGDKTVSGMLIQIFNILSNTDKNNRIKVESISVTDKTIRLDGTTAGRRYTLELIEMLRKNDFFTVSQEDLKQEGADDKFVIRIDVSKQPASSVTLAGAGQ</sequence>
<organism evidence="2 3">
    <name type="scientific">Limihaloglobus sulfuriphilus</name>
    <dbReference type="NCBI Taxonomy" id="1851148"/>
    <lineage>
        <taxon>Bacteria</taxon>
        <taxon>Pseudomonadati</taxon>
        <taxon>Planctomycetota</taxon>
        <taxon>Phycisphaerae</taxon>
        <taxon>Sedimentisphaerales</taxon>
        <taxon>Sedimentisphaeraceae</taxon>
        <taxon>Limihaloglobus</taxon>
    </lineage>
</organism>
<dbReference type="KEGG" id="pbas:SMSP2_02640"/>
<dbReference type="STRING" id="1851148.SMSP2_02640"/>
<name>A0A1Q2MHY1_9BACT</name>
<accession>A0A1Q2MHY1</accession>
<keyword evidence="1" id="KW-0472">Membrane</keyword>
<dbReference type="SUPFAM" id="SSF53067">
    <property type="entry name" value="Actin-like ATPase domain"/>
    <property type="match status" value="1"/>
</dbReference>
<keyword evidence="1" id="KW-1133">Transmembrane helix</keyword>
<feature type="transmembrane region" description="Helical" evidence="1">
    <location>
        <begin position="333"/>
        <end position="352"/>
    </location>
</feature>
<dbReference type="Proteomes" id="UP000188181">
    <property type="component" value="Chromosome"/>
</dbReference>
<evidence type="ECO:0000313" key="3">
    <source>
        <dbReference type="Proteomes" id="UP000188181"/>
    </source>
</evidence>
<evidence type="ECO:0000313" key="2">
    <source>
        <dbReference type="EMBL" id="AQQ72259.1"/>
    </source>
</evidence>
<dbReference type="InterPro" id="IPR043129">
    <property type="entry name" value="ATPase_NBD"/>
</dbReference>
<evidence type="ECO:0000256" key="1">
    <source>
        <dbReference type="SAM" id="Phobius"/>
    </source>
</evidence>
<keyword evidence="3" id="KW-1185">Reference proteome</keyword>
<protein>
    <submittedName>
        <fullName evidence="2">Type II secretory pathway, component PulL</fullName>
    </submittedName>
</protein>